<sequence>MQDLQQWLRKRVTVSYIPGYEFFLSLHVLGNPEHHTSRISWIRETQDQLPRTLLRDLKSFDVISNHFLEVMDFLFPWEEKYQHSVEAGLERIEKMSPEEFVEAMIGPIHHRRLVKSWIDGHTDSAFEQLKPEHRELIRRPLRAQRLFLEFCYAYLPFFKEEERRIEPWLIRSVHESVEVLQKDPIAFLSQIHPRLHIRDRFVQFHKAKTYQFAYEDLSHIHLFVSSFISPHLLLGVYPQRILTGIQVNVPGRAEKPVIAADFVAKMKVFSDPTRIAILKSLLNHPYCIQQLACLHKISEPAVVKHMKLIVDAGFAWSERRGRFVFYRGVPARLEKLAVDIHEFIDMPDPSFLLENDTTERGT</sequence>
<evidence type="ECO:0000313" key="6">
    <source>
        <dbReference type="Proteomes" id="UP001056500"/>
    </source>
</evidence>
<evidence type="ECO:0000313" key="5">
    <source>
        <dbReference type="EMBL" id="USG66278.1"/>
    </source>
</evidence>
<dbReference type="PROSITE" id="PS50987">
    <property type="entry name" value="HTH_ARSR_2"/>
    <property type="match status" value="1"/>
</dbReference>
<keyword evidence="3" id="KW-0804">Transcription</keyword>
<dbReference type="Pfam" id="PF19361">
    <property type="entry name" value="DUF5937"/>
    <property type="match status" value="1"/>
</dbReference>
<dbReference type="CDD" id="cd00090">
    <property type="entry name" value="HTH_ARSR"/>
    <property type="match status" value="1"/>
</dbReference>
<dbReference type="InterPro" id="IPR045981">
    <property type="entry name" value="DUF5937"/>
</dbReference>
<gene>
    <name evidence="5" type="ORF">NDK47_02800</name>
</gene>
<dbReference type="RefSeq" id="WP_251873400.1">
    <property type="nucleotide sequence ID" value="NZ_CP098755.1"/>
</dbReference>
<organism evidence="5 6">
    <name type="scientific">Brevibacillus ruminantium</name>
    <dbReference type="NCBI Taxonomy" id="2950604"/>
    <lineage>
        <taxon>Bacteria</taxon>
        <taxon>Bacillati</taxon>
        <taxon>Bacillota</taxon>
        <taxon>Bacilli</taxon>
        <taxon>Bacillales</taxon>
        <taxon>Paenibacillaceae</taxon>
        <taxon>Brevibacillus</taxon>
    </lineage>
</organism>
<dbReference type="PRINTS" id="PR00778">
    <property type="entry name" value="HTHARSR"/>
</dbReference>
<dbReference type="PANTHER" id="PTHR33154">
    <property type="entry name" value="TRANSCRIPTIONAL REGULATOR, ARSR FAMILY"/>
    <property type="match status" value="1"/>
</dbReference>
<dbReference type="InterPro" id="IPR051081">
    <property type="entry name" value="HTH_MetalResp_TranReg"/>
</dbReference>
<keyword evidence="6" id="KW-1185">Reference proteome</keyword>
<dbReference type="EMBL" id="CP098755">
    <property type="protein sequence ID" value="USG66278.1"/>
    <property type="molecule type" value="Genomic_DNA"/>
</dbReference>
<dbReference type="InterPro" id="IPR036390">
    <property type="entry name" value="WH_DNA-bd_sf"/>
</dbReference>
<evidence type="ECO:0000256" key="3">
    <source>
        <dbReference type="ARBA" id="ARBA00023163"/>
    </source>
</evidence>
<dbReference type="InterPro" id="IPR001845">
    <property type="entry name" value="HTH_ArsR_DNA-bd_dom"/>
</dbReference>
<dbReference type="Pfam" id="PF01022">
    <property type="entry name" value="HTH_5"/>
    <property type="match status" value="1"/>
</dbReference>
<dbReference type="InterPro" id="IPR011991">
    <property type="entry name" value="ArsR-like_HTH"/>
</dbReference>
<feature type="domain" description="HTH arsR-type" evidence="4">
    <location>
        <begin position="254"/>
        <end position="348"/>
    </location>
</feature>
<protein>
    <submittedName>
        <fullName evidence="5">DUF5937 family protein</fullName>
    </submittedName>
</protein>
<accession>A0ABY4WJE5</accession>
<evidence type="ECO:0000256" key="1">
    <source>
        <dbReference type="ARBA" id="ARBA00023015"/>
    </source>
</evidence>
<dbReference type="SUPFAM" id="SSF46785">
    <property type="entry name" value="Winged helix' DNA-binding domain"/>
    <property type="match status" value="1"/>
</dbReference>
<dbReference type="SMART" id="SM00418">
    <property type="entry name" value="HTH_ARSR"/>
    <property type="match status" value="1"/>
</dbReference>
<proteinExistence type="predicted"/>
<reference evidence="5" key="1">
    <citation type="submission" date="2022-06" db="EMBL/GenBank/DDBJ databases">
        <title>Genome sequencing of Brevibacillus sp. BB3-R1.</title>
        <authorList>
            <person name="Heo J."/>
            <person name="Lee D."/>
            <person name="Won M."/>
            <person name="Han B.-H."/>
            <person name="Hong S.-B."/>
            <person name="Kwon S.-W."/>
        </authorList>
    </citation>
    <scope>NUCLEOTIDE SEQUENCE</scope>
    <source>
        <strain evidence="5">BB3-R1</strain>
    </source>
</reference>
<dbReference type="PANTHER" id="PTHR33154:SF33">
    <property type="entry name" value="TRANSCRIPTIONAL REPRESSOR SDPR"/>
    <property type="match status" value="1"/>
</dbReference>
<dbReference type="Gene3D" id="1.10.10.10">
    <property type="entry name" value="Winged helix-like DNA-binding domain superfamily/Winged helix DNA-binding domain"/>
    <property type="match status" value="1"/>
</dbReference>
<keyword evidence="2" id="KW-0238">DNA-binding</keyword>
<name>A0ABY4WJE5_9BACL</name>
<keyword evidence="1" id="KW-0805">Transcription regulation</keyword>
<dbReference type="InterPro" id="IPR036388">
    <property type="entry name" value="WH-like_DNA-bd_sf"/>
</dbReference>
<evidence type="ECO:0000259" key="4">
    <source>
        <dbReference type="PROSITE" id="PS50987"/>
    </source>
</evidence>
<dbReference type="Proteomes" id="UP001056500">
    <property type="component" value="Chromosome"/>
</dbReference>
<evidence type="ECO:0000256" key="2">
    <source>
        <dbReference type="ARBA" id="ARBA00023125"/>
    </source>
</evidence>